<feature type="transmembrane region" description="Helical" evidence="1">
    <location>
        <begin position="160"/>
        <end position="183"/>
    </location>
</feature>
<organism evidence="2 3">
    <name type="scientific">Candidatus Daviesbacteria bacterium GW2011_GWC2_40_12</name>
    <dbReference type="NCBI Taxonomy" id="1618431"/>
    <lineage>
        <taxon>Bacteria</taxon>
        <taxon>Candidatus Daviesiibacteriota</taxon>
    </lineage>
</organism>
<evidence type="ECO:0008006" key="4">
    <source>
        <dbReference type="Google" id="ProtNLM"/>
    </source>
</evidence>
<keyword evidence="1" id="KW-1133">Transmembrane helix</keyword>
<gene>
    <name evidence="2" type="ORF">UT77_C0004G0147</name>
</gene>
<feature type="transmembrane region" description="Helical" evidence="1">
    <location>
        <begin position="83"/>
        <end position="104"/>
    </location>
</feature>
<keyword evidence="1" id="KW-0812">Transmembrane</keyword>
<dbReference type="Proteomes" id="UP000034881">
    <property type="component" value="Unassembled WGS sequence"/>
</dbReference>
<feature type="transmembrane region" description="Helical" evidence="1">
    <location>
        <begin position="195"/>
        <end position="214"/>
    </location>
</feature>
<protein>
    <recommendedName>
        <fullName evidence="4">Glycosyltransferase RgtA/B/C/D-like domain-containing protein</fullName>
    </recommendedName>
</protein>
<comment type="caution">
    <text evidence="2">The sequence shown here is derived from an EMBL/GenBank/DDBJ whole genome shotgun (WGS) entry which is preliminary data.</text>
</comment>
<reference evidence="2 3" key="1">
    <citation type="journal article" date="2015" name="Nature">
        <title>rRNA introns, odd ribosomes, and small enigmatic genomes across a large radiation of phyla.</title>
        <authorList>
            <person name="Brown C.T."/>
            <person name="Hug L.A."/>
            <person name="Thomas B.C."/>
            <person name="Sharon I."/>
            <person name="Castelle C.J."/>
            <person name="Singh A."/>
            <person name="Wilkins M.J."/>
            <person name="Williams K.H."/>
            <person name="Banfield J.F."/>
        </authorList>
    </citation>
    <scope>NUCLEOTIDE SEQUENCE [LARGE SCALE GENOMIC DNA]</scope>
</reference>
<dbReference type="AlphaFoldDB" id="A0A0G0QPZ1"/>
<feature type="transmembrane region" description="Helical" evidence="1">
    <location>
        <begin position="287"/>
        <end position="303"/>
    </location>
</feature>
<feature type="transmembrane region" description="Helical" evidence="1">
    <location>
        <begin position="378"/>
        <end position="398"/>
    </location>
</feature>
<feature type="transmembrane region" description="Helical" evidence="1">
    <location>
        <begin position="329"/>
        <end position="351"/>
    </location>
</feature>
<dbReference type="EMBL" id="LBYB01000004">
    <property type="protein sequence ID" value="KKR42163.1"/>
    <property type="molecule type" value="Genomic_DNA"/>
</dbReference>
<name>A0A0G0QPZ1_9BACT</name>
<evidence type="ECO:0000313" key="2">
    <source>
        <dbReference type="EMBL" id="KKR42163.1"/>
    </source>
</evidence>
<keyword evidence="1" id="KW-0472">Membrane</keyword>
<proteinExistence type="predicted"/>
<evidence type="ECO:0000256" key="1">
    <source>
        <dbReference type="SAM" id="Phobius"/>
    </source>
</evidence>
<evidence type="ECO:0000313" key="3">
    <source>
        <dbReference type="Proteomes" id="UP000034881"/>
    </source>
</evidence>
<feature type="transmembrane region" description="Helical" evidence="1">
    <location>
        <begin position="111"/>
        <end position="128"/>
    </location>
</feature>
<feature type="transmembrane region" description="Helical" evidence="1">
    <location>
        <begin position="309"/>
        <end position="324"/>
    </location>
</feature>
<sequence>MRKYRFLFFLVIGGLTIRLVLANVPGFKIDTDDWFAWALRLDEVGFSKFYSNQVFSDYTPGYMYILSLLVFVKNLLQIDNPTFYLILKLPAIFAEIILGALIYLKLKQIVPGFYAKLAAFLIFLNPALIFNSSIWGQIDSILALSLFLTIDFLQNKKLILSSLLLGISLLIKPQTIAIIPVYFLFSIANFSTRNIIKIVLPFLIILFIFSLPFFTYSLIGLINLIITTASQYTVTSLFAYNFWGAVGFWIPDVTLWNDISYQSWGYILLAGYWIIIGYLYLKKQLSVYVLAALATLGFFFLPTRVHERYLYPGLVFLILVAVTYKSKLLLVLTGILSLLHFLNLYYVYVYYNEFYFKLPKVLYNPIIYNFLDTNSKGLSLVSTILFILIVISIIKNYAISSET</sequence>
<accession>A0A0G0QPZ1</accession>
<feature type="transmembrane region" description="Helical" evidence="1">
    <location>
        <begin position="263"/>
        <end position="280"/>
    </location>
</feature>